<gene>
    <name evidence="2" type="ordered locus">Cpha266_1288</name>
</gene>
<dbReference type="STRING" id="290317.Cpha266_1288"/>
<evidence type="ECO:0000256" key="1">
    <source>
        <dbReference type="SAM" id="MobiDB-lite"/>
    </source>
</evidence>
<feature type="region of interest" description="Disordered" evidence="1">
    <location>
        <begin position="58"/>
        <end position="79"/>
    </location>
</feature>
<evidence type="ECO:0000313" key="3">
    <source>
        <dbReference type="Proteomes" id="UP000008701"/>
    </source>
</evidence>
<reference evidence="2 3" key="1">
    <citation type="submission" date="2006-12" db="EMBL/GenBank/DDBJ databases">
        <title>Complete sequence of Chlorobium phaeobacteroides DSM 266.</title>
        <authorList>
            <consortium name="US DOE Joint Genome Institute"/>
            <person name="Copeland A."/>
            <person name="Lucas S."/>
            <person name="Lapidus A."/>
            <person name="Barry K."/>
            <person name="Detter J.C."/>
            <person name="Glavina del Rio T."/>
            <person name="Hammon N."/>
            <person name="Israni S."/>
            <person name="Pitluck S."/>
            <person name="Goltsman E."/>
            <person name="Schmutz J."/>
            <person name="Larimer F."/>
            <person name="Land M."/>
            <person name="Hauser L."/>
            <person name="Mikhailova N."/>
            <person name="Li T."/>
            <person name="Overmann J."/>
            <person name="Bryant D.A."/>
            <person name="Richardson P."/>
        </authorList>
    </citation>
    <scope>NUCLEOTIDE SEQUENCE [LARGE SCALE GENOMIC DNA]</scope>
    <source>
        <strain evidence="2 3">DSM 266</strain>
    </source>
</reference>
<name>A1BFZ4_CHLPD</name>
<accession>A1BFZ4</accession>
<feature type="compositionally biased region" description="Basic and acidic residues" evidence="1">
    <location>
        <begin position="63"/>
        <end position="79"/>
    </location>
</feature>
<keyword evidence="3" id="KW-1185">Reference proteome</keyword>
<dbReference type="AlphaFoldDB" id="A1BFZ4"/>
<organism evidence="2 3">
    <name type="scientific">Chlorobium phaeobacteroides (strain DSM 266 / SMG 266 / 2430)</name>
    <dbReference type="NCBI Taxonomy" id="290317"/>
    <lineage>
        <taxon>Bacteria</taxon>
        <taxon>Pseudomonadati</taxon>
        <taxon>Chlorobiota</taxon>
        <taxon>Chlorobiia</taxon>
        <taxon>Chlorobiales</taxon>
        <taxon>Chlorobiaceae</taxon>
        <taxon>Chlorobium/Pelodictyon group</taxon>
        <taxon>Chlorobium</taxon>
    </lineage>
</organism>
<proteinExistence type="predicted"/>
<dbReference type="EMBL" id="CP000492">
    <property type="protein sequence ID" value="ABL65321.1"/>
    <property type="molecule type" value="Genomic_DNA"/>
</dbReference>
<dbReference type="KEGG" id="cph:Cpha266_1288"/>
<dbReference type="eggNOG" id="ENOG502ZGDD">
    <property type="taxonomic scope" value="Bacteria"/>
</dbReference>
<protein>
    <submittedName>
        <fullName evidence="2">Uncharacterized protein</fullName>
    </submittedName>
</protein>
<dbReference type="Proteomes" id="UP000008701">
    <property type="component" value="Chromosome"/>
</dbReference>
<sequence length="79" mass="8889">MKMHAMEFETTSHQHTIRLPDSVPDGVLLRVLLLSEVPLAKSPAERNLKVLLASVTEGMTESDTERPQDFGREVTEWVS</sequence>
<evidence type="ECO:0000313" key="2">
    <source>
        <dbReference type="EMBL" id="ABL65321.1"/>
    </source>
</evidence>
<dbReference type="HOGENOM" id="CLU_2679528_0_0_10"/>